<keyword evidence="4 5" id="KW-0413">Isomerase</keyword>
<evidence type="ECO:0000256" key="6">
    <source>
        <dbReference type="RuleBase" id="RU003915"/>
    </source>
</evidence>
<dbReference type="InterPro" id="IPR001179">
    <property type="entry name" value="PPIase_FKBP_dom"/>
</dbReference>
<dbReference type="GO" id="GO:0003755">
    <property type="term" value="F:peptidyl-prolyl cis-trans isomerase activity"/>
    <property type="evidence" value="ECO:0007669"/>
    <property type="project" value="UniProtKB-UniRule"/>
</dbReference>
<gene>
    <name evidence="9" type="ORF">EV659_1137</name>
</gene>
<evidence type="ECO:0000256" key="2">
    <source>
        <dbReference type="ARBA" id="ARBA00006577"/>
    </source>
</evidence>
<protein>
    <recommendedName>
        <fullName evidence="6">Peptidyl-prolyl cis-trans isomerase</fullName>
        <ecNumber evidence="6">5.2.1.8</ecNumber>
    </recommendedName>
</protein>
<feature type="chain" id="PRO_5020225966" description="Peptidyl-prolyl cis-trans isomerase" evidence="7">
    <location>
        <begin position="26"/>
        <end position="204"/>
    </location>
</feature>
<evidence type="ECO:0000256" key="1">
    <source>
        <dbReference type="ARBA" id="ARBA00000971"/>
    </source>
</evidence>
<dbReference type="OrthoDB" id="9812109at2"/>
<dbReference type="RefSeq" id="WP_132709389.1">
    <property type="nucleotide sequence ID" value="NZ_JACIGF010000013.1"/>
</dbReference>
<evidence type="ECO:0000313" key="9">
    <source>
        <dbReference type="EMBL" id="TCP30754.1"/>
    </source>
</evidence>
<keyword evidence="10" id="KW-1185">Reference proteome</keyword>
<evidence type="ECO:0000256" key="7">
    <source>
        <dbReference type="SAM" id="SignalP"/>
    </source>
</evidence>
<evidence type="ECO:0000256" key="3">
    <source>
        <dbReference type="ARBA" id="ARBA00023110"/>
    </source>
</evidence>
<dbReference type="PANTHER" id="PTHR43811">
    <property type="entry name" value="FKBP-TYPE PEPTIDYL-PROLYL CIS-TRANS ISOMERASE FKPA"/>
    <property type="match status" value="1"/>
</dbReference>
<dbReference type="PROSITE" id="PS50059">
    <property type="entry name" value="FKBP_PPIASE"/>
    <property type="match status" value="1"/>
</dbReference>
<feature type="domain" description="PPIase FKBP-type" evidence="8">
    <location>
        <begin position="114"/>
        <end position="199"/>
    </location>
</feature>
<keyword evidence="7" id="KW-0732">Signal</keyword>
<comment type="caution">
    <text evidence="9">The sequence shown here is derived from an EMBL/GenBank/DDBJ whole genome shotgun (WGS) entry which is preliminary data.</text>
</comment>
<proteinExistence type="inferred from homology"/>
<evidence type="ECO:0000256" key="5">
    <source>
        <dbReference type="PROSITE-ProRule" id="PRU00277"/>
    </source>
</evidence>
<dbReference type="InParanoid" id="A0A4R2P973"/>
<comment type="similarity">
    <text evidence="2 6">Belongs to the FKBP-type PPIase family.</text>
</comment>
<name>A0A4R2P973_RHOSA</name>
<keyword evidence="3 5" id="KW-0697">Rotamase</keyword>
<evidence type="ECO:0000259" key="8">
    <source>
        <dbReference type="PROSITE" id="PS50059"/>
    </source>
</evidence>
<dbReference type="SUPFAM" id="SSF54534">
    <property type="entry name" value="FKBP-like"/>
    <property type="match status" value="1"/>
</dbReference>
<accession>A0A4R2P973</accession>
<dbReference type="Proteomes" id="UP000295399">
    <property type="component" value="Unassembled WGS sequence"/>
</dbReference>
<evidence type="ECO:0000256" key="4">
    <source>
        <dbReference type="ARBA" id="ARBA00023235"/>
    </source>
</evidence>
<feature type="signal peptide" evidence="7">
    <location>
        <begin position="1"/>
        <end position="25"/>
    </location>
</feature>
<dbReference type="AlphaFoldDB" id="A0A4R2P973"/>
<dbReference type="EMBL" id="SLXO01000013">
    <property type="protein sequence ID" value="TCP30754.1"/>
    <property type="molecule type" value="Genomic_DNA"/>
</dbReference>
<dbReference type="FunFam" id="3.10.50.40:FF:000006">
    <property type="entry name" value="Peptidyl-prolyl cis-trans isomerase"/>
    <property type="match status" value="1"/>
</dbReference>
<sequence length="204" mass="22133">MRLGPVRPFVLLFALAAAAWGPVHAQDDEAATREASFWARIADSDDPALFEAYLAEVKAGLFPGAYAAEAEARLDALTAPEAPPEADSDGFITRKSGLRYKVLTAGGGAQPGPGDMVRVHYEGRLADGTVFDSTYDRDKPAVFAVRGVIRGWQEALLMMREGDKWLLEIPSYLAYGKNGTDTIPPDADLTFEVELIKITFRAGR</sequence>
<dbReference type="Pfam" id="PF00254">
    <property type="entry name" value="FKBP_C"/>
    <property type="match status" value="1"/>
</dbReference>
<dbReference type="InterPro" id="IPR046357">
    <property type="entry name" value="PPIase_dom_sf"/>
</dbReference>
<organism evidence="9 10">
    <name type="scientific">Rhodothalassium salexigens DSM 2132</name>
    <dbReference type="NCBI Taxonomy" id="1188247"/>
    <lineage>
        <taxon>Bacteria</taxon>
        <taxon>Pseudomonadati</taxon>
        <taxon>Pseudomonadota</taxon>
        <taxon>Alphaproteobacteria</taxon>
        <taxon>Rhodothalassiales</taxon>
        <taxon>Rhodothalassiaceae</taxon>
        <taxon>Rhodothalassium</taxon>
    </lineage>
</organism>
<evidence type="ECO:0000313" key="10">
    <source>
        <dbReference type="Proteomes" id="UP000295399"/>
    </source>
</evidence>
<comment type="catalytic activity">
    <reaction evidence="1 5 6">
        <text>[protein]-peptidylproline (omega=180) = [protein]-peptidylproline (omega=0)</text>
        <dbReference type="Rhea" id="RHEA:16237"/>
        <dbReference type="Rhea" id="RHEA-COMP:10747"/>
        <dbReference type="Rhea" id="RHEA-COMP:10748"/>
        <dbReference type="ChEBI" id="CHEBI:83833"/>
        <dbReference type="ChEBI" id="CHEBI:83834"/>
        <dbReference type="EC" id="5.2.1.8"/>
    </reaction>
</comment>
<dbReference type="EC" id="5.2.1.8" evidence="6"/>
<dbReference type="PANTHER" id="PTHR43811:SF57">
    <property type="entry name" value="FKBP-TYPE PEPTIDYL-PROLYL CIS-TRANS ISOMERASE FKPA-RELATED"/>
    <property type="match status" value="1"/>
</dbReference>
<reference evidence="9 10" key="1">
    <citation type="submission" date="2019-03" db="EMBL/GenBank/DDBJ databases">
        <title>Genomic Encyclopedia of Type Strains, Phase IV (KMG-IV): sequencing the most valuable type-strain genomes for metagenomic binning, comparative biology and taxonomic classification.</title>
        <authorList>
            <person name="Goeker M."/>
        </authorList>
    </citation>
    <scope>NUCLEOTIDE SEQUENCE [LARGE SCALE GENOMIC DNA]</scope>
    <source>
        <strain evidence="9 10">DSM 2132</strain>
    </source>
</reference>
<dbReference type="Gene3D" id="3.10.50.40">
    <property type="match status" value="1"/>
</dbReference>